<dbReference type="GO" id="GO:0022900">
    <property type="term" value="P:electron transport chain"/>
    <property type="evidence" value="ECO:0007669"/>
    <property type="project" value="UniProtKB-UniRule"/>
</dbReference>
<evidence type="ECO:0000256" key="5">
    <source>
        <dbReference type="ARBA" id="ARBA00022692"/>
    </source>
</evidence>
<reference evidence="11 12" key="1">
    <citation type="submission" date="2017-10" db="EMBL/GenBank/DDBJ databases">
        <title>FDA dAtabase for Regulatory Grade micrObial Sequences (FDA-ARGOS): Supporting development and validation of Infectious Disease Dx tests.</title>
        <authorList>
            <person name="Campos J."/>
            <person name="Goldberg B."/>
            <person name="Tallon L.J."/>
            <person name="Sadzewicz L."/>
            <person name="Sengamalay N."/>
            <person name="Ott S."/>
            <person name="Godinez A."/>
            <person name="Nagaraj S."/>
            <person name="Vyas G."/>
            <person name="Aluvathingal J."/>
            <person name="Nadendla S."/>
            <person name="Geyer C."/>
            <person name="Nandy P."/>
            <person name="Hobson J."/>
            <person name="Sichtig H."/>
        </authorList>
    </citation>
    <scope>NUCLEOTIDE SEQUENCE [LARGE SCALE GENOMIC DNA]</scope>
    <source>
        <strain evidence="11 12">FDAARGOS_185</strain>
    </source>
</reference>
<dbReference type="NCBIfam" id="TIGR01946">
    <property type="entry name" value="rnfD"/>
    <property type="match status" value="1"/>
</dbReference>
<keyword evidence="5 10" id="KW-0812">Transmembrane</keyword>
<evidence type="ECO:0000313" key="12">
    <source>
        <dbReference type="Proteomes" id="UP000316316"/>
    </source>
</evidence>
<dbReference type="GeneID" id="69568603"/>
<evidence type="ECO:0000313" key="11">
    <source>
        <dbReference type="EMBL" id="TRZ33437.1"/>
    </source>
</evidence>
<evidence type="ECO:0000256" key="1">
    <source>
        <dbReference type="ARBA" id="ARBA00022448"/>
    </source>
</evidence>
<dbReference type="GO" id="GO:0005886">
    <property type="term" value="C:plasma membrane"/>
    <property type="evidence" value="ECO:0007669"/>
    <property type="project" value="UniProtKB-SubCell"/>
</dbReference>
<dbReference type="GO" id="GO:0055085">
    <property type="term" value="P:transmembrane transport"/>
    <property type="evidence" value="ECO:0007669"/>
    <property type="project" value="InterPro"/>
</dbReference>
<dbReference type="PANTHER" id="PTHR30578:SF0">
    <property type="entry name" value="ION-TRANSLOCATING OXIDOREDUCTASE COMPLEX SUBUNIT D"/>
    <property type="match status" value="1"/>
</dbReference>
<feature type="transmembrane region" description="Helical" evidence="10">
    <location>
        <begin position="246"/>
        <end position="265"/>
    </location>
</feature>
<keyword evidence="8 10" id="KW-1133">Transmembrane helix</keyword>
<keyword evidence="7 10" id="KW-0249">Electron transport</keyword>
<comment type="caution">
    <text evidence="11">The sequence shown here is derived from an EMBL/GenBank/DDBJ whole genome shotgun (WGS) entry which is preliminary data.</text>
</comment>
<dbReference type="Pfam" id="PF03116">
    <property type="entry name" value="NQR2_RnfD_RnfE"/>
    <property type="match status" value="1"/>
</dbReference>
<keyword evidence="10" id="KW-1003">Cell membrane</keyword>
<feature type="modified residue" description="FMN phosphoryl threonine" evidence="10">
    <location>
        <position position="171"/>
    </location>
</feature>
<dbReference type="EMBL" id="PDXQ01000001">
    <property type="protein sequence ID" value="TRZ33437.1"/>
    <property type="molecule type" value="Genomic_DNA"/>
</dbReference>
<evidence type="ECO:0000256" key="8">
    <source>
        <dbReference type="ARBA" id="ARBA00022989"/>
    </source>
</evidence>
<dbReference type="PANTHER" id="PTHR30578">
    <property type="entry name" value="ELECTRON TRANSPORT COMPLEX PROTEIN RNFD"/>
    <property type="match status" value="1"/>
</dbReference>
<name>A0A2N8PX67_ENTAV</name>
<dbReference type="Proteomes" id="UP000316316">
    <property type="component" value="Unassembled WGS sequence"/>
</dbReference>
<accession>A0A2N8PX67</accession>
<feature type="transmembrane region" description="Helical" evidence="10">
    <location>
        <begin position="300"/>
        <end position="320"/>
    </location>
</feature>
<evidence type="ECO:0000256" key="2">
    <source>
        <dbReference type="ARBA" id="ARBA00022553"/>
    </source>
</evidence>
<dbReference type="InterPro" id="IPR004338">
    <property type="entry name" value="NqrB/RnfD"/>
</dbReference>
<dbReference type="InterPro" id="IPR011303">
    <property type="entry name" value="RnfD_bac"/>
</dbReference>
<feature type="transmembrane region" description="Helical" evidence="10">
    <location>
        <begin position="277"/>
        <end position="294"/>
    </location>
</feature>
<keyword evidence="1 10" id="KW-0813">Transport</keyword>
<keyword evidence="9 10" id="KW-0472">Membrane</keyword>
<keyword evidence="2 10" id="KW-0597">Phosphoprotein</keyword>
<comment type="subcellular location">
    <subcellularLocation>
        <location evidence="10">Cell membrane</location>
        <topology evidence="10">Multi-pass membrane protein</topology>
    </subcellularLocation>
</comment>
<evidence type="ECO:0000256" key="9">
    <source>
        <dbReference type="ARBA" id="ARBA00023136"/>
    </source>
</evidence>
<keyword evidence="3 10" id="KW-0285">Flavoprotein</keyword>
<comment type="function">
    <text evidence="10">Part of a membrane-bound complex that couples electron transfer with translocation of ions across the membrane.</text>
</comment>
<keyword evidence="6 10" id="KW-1278">Translocase</keyword>
<feature type="transmembrane region" description="Helical" evidence="10">
    <location>
        <begin position="57"/>
        <end position="74"/>
    </location>
</feature>
<dbReference type="EC" id="7.-.-.-" evidence="10"/>
<comment type="similarity">
    <text evidence="10">Belongs to the NqrB/RnfD family.</text>
</comment>
<dbReference type="RefSeq" id="WP_049221884.1">
    <property type="nucleotide sequence ID" value="NZ_CABGUH010000082.1"/>
</dbReference>
<dbReference type="HAMAP" id="MF_00462">
    <property type="entry name" value="RsxD_RnfD"/>
    <property type="match status" value="1"/>
</dbReference>
<feature type="transmembrane region" description="Helical" evidence="10">
    <location>
        <begin position="86"/>
        <end position="107"/>
    </location>
</feature>
<comment type="subunit">
    <text evidence="10">The complex is composed of six subunits: RnfA, RnfB, RnfC, RnfD, RnfE and RnfG.</text>
</comment>
<evidence type="ECO:0000256" key="4">
    <source>
        <dbReference type="ARBA" id="ARBA00022643"/>
    </source>
</evidence>
<protein>
    <recommendedName>
        <fullName evidence="10">Ion-translocating oxidoreductase complex subunit D</fullName>
        <ecNumber evidence="10">7.-.-.-</ecNumber>
    </recommendedName>
    <alternativeName>
        <fullName evidence="10">Rnf electron transport complex subunit D</fullName>
    </alternativeName>
</protein>
<feature type="transmembrane region" description="Helical" evidence="10">
    <location>
        <begin position="219"/>
        <end position="240"/>
    </location>
</feature>
<sequence length="328" mass="35732">MGNKNSLEQLRSTRYPLMEASPHLLFYEKTDRIMRMVLLALLPSVIASIIFFGLRSLLIYVIAIGTCLISEFLWFKFRKDTLPKDYSAVVTGVLLAMSLPASVPLWYPALGGAIGIIIAKELFGGIGRNLLNPALTGRAVLRLVFAKEMSANVQPQPFFSLNGLDVVSSATPLMNGKAGESLSSGQMLDSLTGLIAGKNAETTAILLFLGGMFLLYKKVITWHIPICMLSTIVIIALFLGKGDLTIVFAHIFGGATMLGAFFMATDYSTSPTTPKGEIIYGICCGILLMAWRSFSSMAEGMTFILLIMNCFVPLIDYLIIPRAYGVKN</sequence>
<organism evidence="11 12">
    <name type="scientific">Enterococcus avium</name>
    <name type="common">Streptococcus avium</name>
    <dbReference type="NCBI Taxonomy" id="33945"/>
    <lineage>
        <taxon>Bacteria</taxon>
        <taxon>Bacillati</taxon>
        <taxon>Bacillota</taxon>
        <taxon>Bacilli</taxon>
        <taxon>Lactobacillales</taxon>
        <taxon>Enterococcaceae</taxon>
        <taxon>Enterococcus</taxon>
    </lineage>
</organism>
<gene>
    <name evidence="10" type="primary">rnfD</name>
    <name evidence="11" type="ORF">AUF17_04825</name>
</gene>
<feature type="transmembrane region" description="Helical" evidence="10">
    <location>
        <begin position="33"/>
        <end position="51"/>
    </location>
</feature>
<evidence type="ECO:0000256" key="3">
    <source>
        <dbReference type="ARBA" id="ARBA00022630"/>
    </source>
</evidence>
<evidence type="ECO:0000256" key="7">
    <source>
        <dbReference type="ARBA" id="ARBA00022982"/>
    </source>
</evidence>
<dbReference type="AlphaFoldDB" id="A0A2N8PX67"/>
<evidence type="ECO:0000256" key="10">
    <source>
        <dbReference type="HAMAP-Rule" id="MF_00462"/>
    </source>
</evidence>
<comment type="cofactor">
    <cofactor evidence="10">
        <name>FMN</name>
        <dbReference type="ChEBI" id="CHEBI:58210"/>
    </cofactor>
</comment>
<proteinExistence type="inferred from homology"/>
<keyword evidence="4 10" id="KW-0288">FMN</keyword>
<evidence type="ECO:0000256" key="6">
    <source>
        <dbReference type="ARBA" id="ARBA00022967"/>
    </source>
</evidence>